<comment type="caution">
    <text evidence="5">The sequence shown here is derived from an EMBL/GenBank/DDBJ whole genome shotgun (WGS) entry which is preliminary data.</text>
</comment>
<keyword evidence="4" id="KW-0732">Signal</keyword>
<dbReference type="InterPro" id="IPR019734">
    <property type="entry name" value="TPR_rpt"/>
</dbReference>
<evidence type="ECO:0000256" key="4">
    <source>
        <dbReference type="SAM" id="SignalP"/>
    </source>
</evidence>
<name>A0A4U0H516_9SPHI</name>
<feature type="repeat" description="TPR" evidence="3">
    <location>
        <begin position="96"/>
        <end position="129"/>
    </location>
</feature>
<dbReference type="InterPro" id="IPR050498">
    <property type="entry name" value="Ycf3"/>
</dbReference>
<dbReference type="OrthoDB" id="736449at2"/>
<keyword evidence="6" id="KW-1185">Reference proteome</keyword>
<dbReference type="EMBL" id="SUKA01000002">
    <property type="protein sequence ID" value="TJY66708.1"/>
    <property type="molecule type" value="Genomic_DNA"/>
</dbReference>
<evidence type="ECO:0000256" key="3">
    <source>
        <dbReference type="PROSITE-ProRule" id="PRU00339"/>
    </source>
</evidence>
<dbReference type="AlphaFoldDB" id="A0A4U0H516"/>
<sequence>MKINFYLTCILLMLITSVSCNLPDVISMKYYYHSGNHKHGTKDFKGAIQDFSKIIEISNKEINAYISRGSCYLDLKAYQKAVDDYSAAIELEPENPLAYAYRGRAYYDCDSIELSLADYNKALQIDPKSVYAYNNRGLLRFTNKDLPGGCQDYKIAADLGDEESVEMVRTYCAEFLREEK</sequence>
<dbReference type="RefSeq" id="WP_136820057.1">
    <property type="nucleotide sequence ID" value="NZ_BMJX01000002.1"/>
</dbReference>
<dbReference type="SMART" id="SM00028">
    <property type="entry name" value="TPR"/>
    <property type="match status" value="4"/>
</dbReference>
<evidence type="ECO:0000256" key="2">
    <source>
        <dbReference type="ARBA" id="ARBA00022803"/>
    </source>
</evidence>
<dbReference type="InterPro" id="IPR011990">
    <property type="entry name" value="TPR-like_helical_dom_sf"/>
</dbReference>
<dbReference type="PANTHER" id="PTHR44858:SF1">
    <property type="entry name" value="UDP-N-ACETYLGLUCOSAMINE--PEPTIDE N-ACETYLGLUCOSAMINYLTRANSFERASE SPINDLY-RELATED"/>
    <property type="match status" value="1"/>
</dbReference>
<dbReference type="PROSITE" id="PS50005">
    <property type="entry name" value="TPR"/>
    <property type="match status" value="2"/>
</dbReference>
<keyword evidence="1" id="KW-0677">Repeat</keyword>
<proteinExistence type="predicted"/>
<organism evidence="5 6">
    <name type="scientific">Sphingobacterium alkalisoli</name>
    <dbReference type="NCBI Taxonomy" id="1874115"/>
    <lineage>
        <taxon>Bacteria</taxon>
        <taxon>Pseudomonadati</taxon>
        <taxon>Bacteroidota</taxon>
        <taxon>Sphingobacteriia</taxon>
        <taxon>Sphingobacteriales</taxon>
        <taxon>Sphingobacteriaceae</taxon>
        <taxon>Sphingobacterium</taxon>
    </lineage>
</organism>
<evidence type="ECO:0000313" key="5">
    <source>
        <dbReference type="EMBL" id="TJY66708.1"/>
    </source>
</evidence>
<dbReference type="Pfam" id="PF13414">
    <property type="entry name" value="TPR_11"/>
    <property type="match status" value="1"/>
</dbReference>
<dbReference type="Gene3D" id="1.25.40.10">
    <property type="entry name" value="Tetratricopeptide repeat domain"/>
    <property type="match status" value="1"/>
</dbReference>
<dbReference type="PROSITE" id="PS50293">
    <property type="entry name" value="TPR_REGION"/>
    <property type="match status" value="1"/>
</dbReference>
<dbReference type="Proteomes" id="UP000309872">
    <property type="component" value="Unassembled WGS sequence"/>
</dbReference>
<reference evidence="5 6" key="1">
    <citation type="submission" date="2019-04" db="EMBL/GenBank/DDBJ databases">
        <title>Sphingobacterium olei sp. nov., isolated from oil-contaminated soil.</title>
        <authorList>
            <person name="Liu B."/>
        </authorList>
    </citation>
    <scope>NUCLEOTIDE SEQUENCE [LARGE SCALE GENOMIC DNA]</scope>
    <source>
        <strain evidence="5 6">Y3L14</strain>
    </source>
</reference>
<gene>
    <name evidence="5" type="ORF">FAZ19_07255</name>
</gene>
<evidence type="ECO:0000313" key="6">
    <source>
        <dbReference type="Proteomes" id="UP000309872"/>
    </source>
</evidence>
<feature type="chain" id="PRO_5020455087" evidence="4">
    <location>
        <begin position="22"/>
        <end position="180"/>
    </location>
</feature>
<dbReference type="PANTHER" id="PTHR44858">
    <property type="entry name" value="TETRATRICOPEPTIDE REPEAT PROTEIN 6"/>
    <property type="match status" value="1"/>
</dbReference>
<dbReference type="GO" id="GO:0046813">
    <property type="term" value="P:receptor-mediated virion attachment to host cell"/>
    <property type="evidence" value="ECO:0007669"/>
    <property type="project" value="TreeGrafter"/>
</dbReference>
<keyword evidence="2 3" id="KW-0802">TPR repeat</keyword>
<dbReference type="GO" id="GO:0009279">
    <property type="term" value="C:cell outer membrane"/>
    <property type="evidence" value="ECO:0007669"/>
    <property type="project" value="TreeGrafter"/>
</dbReference>
<dbReference type="Pfam" id="PF00515">
    <property type="entry name" value="TPR_1"/>
    <property type="match status" value="1"/>
</dbReference>
<dbReference type="SUPFAM" id="SSF48452">
    <property type="entry name" value="TPR-like"/>
    <property type="match status" value="1"/>
</dbReference>
<feature type="repeat" description="TPR" evidence="3">
    <location>
        <begin position="62"/>
        <end position="95"/>
    </location>
</feature>
<feature type="signal peptide" evidence="4">
    <location>
        <begin position="1"/>
        <end position="21"/>
    </location>
</feature>
<accession>A0A4U0H516</accession>
<evidence type="ECO:0000256" key="1">
    <source>
        <dbReference type="ARBA" id="ARBA00022737"/>
    </source>
</evidence>
<dbReference type="PROSITE" id="PS51257">
    <property type="entry name" value="PROKAR_LIPOPROTEIN"/>
    <property type="match status" value="1"/>
</dbReference>
<protein>
    <submittedName>
        <fullName evidence="5">Tetratricopeptide repeat protein</fullName>
    </submittedName>
</protein>